<name>A0A2M8D9B5_9BACT</name>
<evidence type="ECO:0000313" key="3">
    <source>
        <dbReference type="Proteomes" id="UP000230577"/>
    </source>
</evidence>
<evidence type="ECO:0000256" key="1">
    <source>
        <dbReference type="SAM" id="Phobius"/>
    </source>
</evidence>
<feature type="transmembrane region" description="Helical" evidence="1">
    <location>
        <begin position="56"/>
        <end position="76"/>
    </location>
</feature>
<keyword evidence="1" id="KW-0472">Membrane</keyword>
<proteinExistence type="predicted"/>
<sequence length="167" mass="18941">MDKDLFKVLKELKNIQPDLDYSKQSRLLLLAQTRNDAEKDAELRGNIFRVFYPAKLALAVGIVILILVISGGVYYINNQLNQNDLVVKASEMNASIQVKLNEIRYLLKNNPQPDTESILAIQVLLEKAANELKEVSALGDKDLNESLKKIDSTREILYQIDDILKNK</sequence>
<comment type="caution">
    <text evidence="2">The sequence shown here is derived from an EMBL/GenBank/DDBJ whole genome shotgun (WGS) entry which is preliminary data.</text>
</comment>
<protein>
    <recommendedName>
        <fullName evidence="4">DUF5667 domain-containing protein</fullName>
    </recommendedName>
</protein>
<keyword evidence="1" id="KW-1133">Transmembrane helix</keyword>
<gene>
    <name evidence="2" type="ORF">CO087_01060</name>
</gene>
<reference evidence="3" key="1">
    <citation type="submission" date="2017-09" db="EMBL/GenBank/DDBJ databases">
        <title>Depth-based differentiation of microbial function through sediment-hosted aquifers and enrichment of novel symbionts in the deep terrestrial subsurface.</title>
        <authorList>
            <person name="Probst A.J."/>
            <person name="Ladd B."/>
            <person name="Jarett J.K."/>
            <person name="Geller-Mcgrath D.E."/>
            <person name="Sieber C.M.K."/>
            <person name="Emerson J.B."/>
            <person name="Anantharaman K."/>
            <person name="Thomas B.C."/>
            <person name="Malmstrom R."/>
            <person name="Stieglmeier M."/>
            <person name="Klingl A."/>
            <person name="Woyke T."/>
            <person name="Ryan C.M."/>
            <person name="Banfield J.F."/>
        </authorList>
    </citation>
    <scope>NUCLEOTIDE SEQUENCE [LARGE SCALE GENOMIC DNA]</scope>
</reference>
<accession>A0A2M8D9B5</accession>
<evidence type="ECO:0008006" key="4">
    <source>
        <dbReference type="Google" id="ProtNLM"/>
    </source>
</evidence>
<keyword evidence="1" id="KW-0812">Transmembrane</keyword>
<dbReference type="EMBL" id="PFTL01000024">
    <property type="protein sequence ID" value="PJB83766.1"/>
    <property type="molecule type" value="Genomic_DNA"/>
</dbReference>
<dbReference type="AlphaFoldDB" id="A0A2M8D9B5"/>
<dbReference type="Proteomes" id="UP000230577">
    <property type="component" value="Unassembled WGS sequence"/>
</dbReference>
<organism evidence="2 3">
    <name type="scientific">Candidatus Wolfebacteria bacterium CG_4_9_14_0_8_um_filter_39_46</name>
    <dbReference type="NCBI Taxonomy" id="1975064"/>
    <lineage>
        <taxon>Bacteria</taxon>
        <taxon>Candidatus Wolfeibacteriota</taxon>
    </lineage>
</organism>
<evidence type="ECO:0000313" key="2">
    <source>
        <dbReference type="EMBL" id="PJB83766.1"/>
    </source>
</evidence>